<keyword evidence="3" id="KW-1185">Reference proteome</keyword>
<evidence type="ECO:0000313" key="3">
    <source>
        <dbReference type="Proteomes" id="UP001642540"/>
    </source>
</evidence>
<evidence type="ECO:0008006" key="4">
    <source>
        <dbReference type="Google" id="ProtNLM"/>
    </source>
</evidence>
<feature type="transmembrane region" description="Helical" evidence="1">
    <location>
        <begin position="217"/>
        <end position="238"/>
    </location>
</feature>
<protein>
    <recommendedName>
        <fullName evidence="4">Odorant receptor</fullName>
    </recommendedName>
</protein>
<keyword evidence="1" id="KW-0472">Membrane</keyword>
<evidence type="ECO:0000256" key="1">
    <source>
        <dbReference type="SAM" id="Phobius"/>
    </source>
</evidence>
<feature type="transmembrane region" description="Helical" evidence="1">
    <location>
        <begin position="45"/>
        <end position="65"/>
    </location>
</feature>
<evidence type="ECO:0000313" key="2">
    <source>
        <dbReference type="EMBL" id="CAL8070987.1"/>
    </source>
</evidence>
<dbReference type="Proteomes" id="UP001642540">
    <property type="component" value="Unassembled WGS sequence"/>
</dbReference>
<proteinExistence type="predicted"/>
<dbReference type="EMBL" id="CAXLJM020000004">
    <property type="protein sequence ID" value="CAL8070987.1"/>
    <property type="molecule type" value="Genomic_DNA"/>
</dbReference>
<keyword evidence="1" id="KW-1133">Transmembrane helix</keyword>
<name>A0ABP1PM05_9HEXA</name>
<feature type="transmembrane region" description="Helical" evidence="1">
    <location>
        <begin position="93"/>
        <end position="126"/>
    </location>
</feature>
<accession>A0ABP1PM05</accession>
<sequence>MQYREHFVFLFNQLFRYSKKIEDLLTEKNIQLHDSHVRTIRTAEFVMLFTSVVSFFIPFGFGAAFCNNMEPTHVFVKELFEVDVQMSLQHFPFILLIILMVFCSANAACLIVMIGICNFTLAHICIKSLTPISVKQKVTRGQKDGQQPKFVIEYVMTTENFGDMDDSTMLDMYRIQQLFNKILNELYGSIVIAFNHIICMIVFVFLTFTTIRYSDDVFNTGIIVVVAAFSAIIAALIAEWYEAVVSGYLYDVSNDFVGKVRRITSSKSGAHKRVASCPCLAFDIAHPFFMVDKHTFLQFVHQGLDFLTTLLLM</sequence>
<reference evidence="2 3" key="1">
    <citation type="submission" date="2024-08" db="EMBL/GenBank/DDBJ databases">
        <authorList>
            <person name="Cucini C."/>
            <person name="Frati F."/>
        </authorList>
    </citation>
    <scope>NUCLEOTIDE SEQUENCE [LARGE SCALE GENOMIC DNA]</scope>
</reference>
<gene>
    <name evidence="2" type="ORF">ODALV1_LOCUS1511</name>
</gene>
<keyword evidence="1" id="KW-0812">Transmembrane</keyword>
<organism evidence="2 3">
    <name type="scientific">Orchesella dallaii</name>
    <dbReference type="NCBI Taxonomy" id="48710"/>
    <lineage>
        <taxon>Eukaryota</taxon>
        <taxon>Metazoa</taxon>
        <taxon>Ecdysozoa</taxon>
        <taxon>Arthropoda</taxon>
        <taxon>Hexapoda</taxon>
        <taxon>Collembola</taxon>
        <taxon>Entomobryomorpha</taxon>
        <taxon>Entomobryoidea</taxon>
        <taxon>Orchesellidae</taxon>
        <taxon>Orchesellinae</taxon>
        <taxon>Orchesella</taxon>
    </lineage>
</organism>
<feature type="transmembrane region" description="Helical" evidence="1">
    <location>
        <begin position="186"/>
        <end position="211"/>
    </location>
</feature>
<comment type="caution">
    <text evidence="2">The sequence shown here is derived from an EMBL/GenBank/DDBJ whole genome shotgun (WGS) entry which is preliminary data.</text>
</comment>